<organism evidence="1 2">
    <name type="scientific">Sphingomonas aerophila</name>
    <dbReference type="NCBI Taxonomy" id="1344948"/>
    <lineage>
        <taxon>Bacteria</taxon>
        <taxon>Pseudomonadati</taxon>
        <taxon>Pseudomonadota</taxon>
        <taxon>Alphaproteobacteria</taxon>
        <taxon>Sphingomonadales</taxon>
        <taxon>Sphingomonadaceae</taxon>
        <taxon>Sphingomonas</taxon>
    </lineage>
</organism>
<dbReference type="EC" id="3.1.3.-" evidence="1"/>
<evidence type="ECO:0000313" key="2">
    <source>
        <dbReference type="Proteomes" id="UP000546200"/>
    </source>
</evidence>
<keyword evidence="2" id="KW-1185">Reference proteome</keyword>
<dbReference type="Gene3D" id="3.40.50.1240">
    <property type="entry name" value="Phosphoglycerate mutase-like"/>
    <property type="match status" value="1"/>
</dbReference>
<name>A0A7W9ESS9_9SPHN</name>
<dbReference type="AlphaFoldDB" id="A0A7W9ESS9"/>
<dbReference type="InterPro" id="IPR029033">
    <property type="entry name" value="His_PPase_superfam"/>
</dbReference>
<dbReference type="InterPro" id="IPR013078">
    <property type="entry name" value="His_Pase_superF_clade-1"/>
</dbReference>
<sequence>MKTLTLLRHAKSGGADDPGLLDVDRPLNNKGFRAAERMGRHLAELNLHFDAVIASPARRVAETLQAVSAGYGSPLDATFDRRLYLASPDTLIEVAREQQAERVLLVGHNPGLEELILTLVSPNAGSLREEVAAKYPTASVAEMTFSGDWADVAPGTASLTRFVRPRDLDPTLGPDAV</sequence>
<dbReference type="SUPFAM" id="SSF53254">
    <property type="entry name" value="Phosphoglycerate mutase-like"/>
    <property type="match status" value="1"/>
</dbReference>
<dbReference type="SMART" id="SM00855">
    <property type="entry name" value="PGAM"/>
    <property type="match status" value="1"/>
</dbReference>
<dbReference type="Pfam" id="PF00300">
    <property type="entry name" value="His_Phos_1"/>
    <property type="match status" value="1"/>
</dbReference>
<keyword evidence="1" id="KW-0378">Hydrolase</keyword>
<dbReference type="EMBL" id="JACIJK010000001">
    <property type="protein sequence ID" value="MBB5713451.1"/>
    <property type="molecule type" value="Genomic_DNA"/>
</dbReference>
<dbReference type="Proteomes" id="UP000546200">
    <property type="component" value="Unassembled WGS sequence"/>
</dbReference>
<accession>A0A7W9ESS9</accession>
<protein>
    <submittedName>
        <fullName evidence="1">Phosphohistidine phosphatase</fullName>
        <ecNumber evidence="1">3.1.3.-</ecNumber>
    </submittedName>
</protein>
<gene>
    <name evidence="1" type="ORF">FHS94_000270</name>
</gene>
<dbReference type="RefSeq" id="WP_184053715.1">
    <property type="nucleotide sequence ID" value="NZ_JACIJK010000001.1"/>
</dbReference>
<dbReference type="GO" id="GO:0016787">
    <property type="term" value="F:hydrolase activity"/>
    <property type="evidence" value="ECO:0007669"/>
    <property type="project" value="UniProtKB-KW"/>
</dbReference>
<reference evidence="1 2" key="1">
    <citation type="submission" date="2020-08" db="EMBL/GenBank/DDBJ databases">
        <title>Genomic Encyclopedia of Type Strains, Phase IV (KMG-IV): sequencing the most valuable type-strain genomes for metagenomic binning, comparative biology and taxonomic classification.</title>
        <authorList>
            <person name="Goeker M."/>
        </authorList>
    </citation>
    <scope>NUCLEOTIDE SEQUENCE [LARGE SCALE GENOMIC DNA]</scope>
    <source>
        <strain evidence="1 2">DSM 100044</strain>
    </source>
</reference>
<comment type="caution">
    <text evidence="1">The sequence shown here is derived from an EMBL/GenBank/DDBJ whole genome shotgun (WGS) entry which is preliminary data.</text>
</comment>
<proteinExistence type="predicted"/>
<dbReference type="CDD" id="cd07067">
    <property type="entry name" value="HP_PGM_like"/>
    <property type="match status" value="1"/>
</dbReference>
<evidence type="ECO:0000313" key="1">
    <source>
        <dbReference type="EMBL" id="MBB5713451.1"/>
    </source>
</evidence>